<dbReference type="RefSeq" id="WP_368684983.1">
    <property type="nucleotide sequence ID" value="NZ_JAYMRW010000011.1"/>
</dbReference>
<evidence type="ECO:0000313" key="2">
    <source>
        <dbReference type="Proteomes" id="UP001390669"/>
    </source>
</evidence>
<accession>A0ABU9SIU0</accession>
<name>A0ABU9SIU0_9BURK</name>
<dbReference type="Proteomes" id="UP001390669">
    <property type="component" value="Unassembled WGS sequence"/>
</dbReference>
<protein>
    <submittedName>
        <fullName evidence="1">Uncharacterized protein</fullName>
    </submittedName>
</protein>
<proteinExistence type="predicted"/>
<gene>
    <name evidence="1" type="ORF">VSR33_25115</name>
</gene>
<evidence type="ECO:0000313" key="1">
    <source>
        <dbReference type="EMBL" id="MEM5450768.1"/>
    </source>
</evidence>
<keyword evidence="2" id="KW-1185">Reference proteome</keyword>
<comment type="caution">
    <text evidence="1">The sequence shown here is derived from an EMBL/GenBank/DDBJ whole genome shotgun (WGS) entry which is preliminary data.</text>
</comment>
<dbReference type="EMBL" id="JAYMRW010000011">
    <property type="protein sequence ID" value="MEM5450768.1"/>
    <property type="molecule type" value="Genomic_DNA"/>
</dbReference>
<reference evidence="1 2" key="1">
    <citation type="submission" date="2024-01" db="EMBL/GenBank/DDBJ databases">
        <title>The diversity of rhizobia nodulating Mimosa spp. in eleven states of Brazil covering several biomes is determined by host plant, location, and edaphic factors.</title>
        <authorList>
            <person name="Rouws L."/>
            <person name="Barauna A."/>
            <person name="Beukes C."/>
            <person name="De Faria S.M."/>
            <person name="Gross E."/>
            <person name="Dos Reis Junior F.B."/>
            <person name="Simon M."/>
            <person name="Maluk M."/>
            <person name="Odee D.W."/>
            <person name="Kenicer G."/>
            <person name="Young J.P.W."/>
            <person name="Reis V.M."/>
            <person name="Zilli J."/>
            <person name="James E.K."/>
        </authorList>
    </citation>
    <scope>NUCLEOTIDE SEQUENCE [LARGE SCALE GENOMIC DNA]</scope>
    <source>
        <strain evidence="1 2">JPY164</strain>
    </source>
</reference>
<sequence>MSSQLSWDDIFVDAAHLDFGNLLAQWPSLVNGPVRPIGASVFGDLFFERRSGKVEKIDVLEGGLHPIADSFRDFSALVNSRDWQEQHLLTEGVALLKDKGVTRAVDQFFGFAPHPSLAGRIVWSTVMPLDAVVWNSICAQTLSSHS</sequence>
<organism evidence="1 2">
    <name type="scientific">Paraburkholderia guartelaensis</name>
    <dbReference type="NCBI Taxonomy" id="2546446"/>
    <lineage>
        <taxon>Bacteria</taxon>
        <taxon>Pseudomonadati</taxon>
        <taxon>Pseudomonadota</taxon>
        <taxon>Betaproteobacteria</taxon>
        <taxon>Burkholderiales</taxon>
        <taxon>Burkholderiaceae</taxon>
        <taxon>Paraburkholderia</taxon>
    </lineage>
</organism>